<dbReference type="EMBL" id="QKYT01000325">
    <property type="protein sequence ID" value="RIA87129.1"/>
    <property type="molecule type" value="Genomic_DNA"/>
</dbReference>
<reference evidence="1 2" key="1">
    <citation type="submission" date="2018-06" db="EMBL/GenBank/DDBJ databases">
        <title>Comparative genomics reveals the genomic features of Rhizophagus irregularis, R. cerebriforme, R. diaphanum and Gigaspora rosea, and their symbiotic lifestyle signature.</title>
        <authorList>
            <person name="Morin E."/>
            <person name="San Clemente H."/>
            <person name="Chen E.C.H."/>
            <person name="De La Providencia I."/>
            <person name="Hainaut M."/>
            <person name="Kuo A."/>
            <person name="Kohler A."/>
            <person name="Murat C."/>
            <person name="Tang N."/>
            <person name="Roy S."/>
            <person name="Loubradou J."/>
            <person name="Henrissat B."/>
            <person name="Grigoriev I.V."/>
            <person name="Corradi N."/>
            <person name="Roux C."/>
            <person name="Martin F.M."/>
        </authorList>
    </citation>
    <scope>NUCLEOTIDE SEQUENCE [LARGE SCALE GENOMIC DNA]</scope>
    <source>
        <strain evidence="1 2">DAOM 227022</strain>
    </source>
</reference>
<dbReference type="SUPFAM" id="SSF56112">
    <property type="entry name" value="Protein kinase-like (PK-like)"/>
    <property type="match status" value="1"/>
</dbReference>
<evidence type="ECO:0000313" key="2">
    <source>
        <dbReference type="Proteomes" id="UP000265703"/>
    </source>
</evidence>
<proteinExistence type="predicted"/>
<sequence>MDMRRLSAYPIYINEGIIIDKEYFKFYNYKQSSNIQQIGVGGFEKVFRANWKNSISQQYFALKYFFNLDNVTVREIVRERSLRRV</sequence>
<comment type="caution">
    <text evidence="1">The sequence shown here is derived from an EMBL/GenBank/DDBJ whole genome shotgun (WGS) entry which is preliminary data.</text>
</comment>
<evidence type="ECO:0008006" key="3">
    <source>
        <dbReference type="Google" id="ProtNLM"/>
    </source>
</evidence>
<organism evidence="1 2">
    <name type="scientific">Glomus cerebriforme</name>
    <dbReference type="NCBI Taxonomy" id="658196"/>
    <lineage>
        <taxon>Eukaryota</taxon>
        <taxon>Fungi</taxon>
        <taxon>Fungi incertae sedis</taxon>
        <taxon>Mucoromycota</taxon>
        <taxon>Glomeromycotina</taxon>
        <taxon>Glomeromycetes</taxon>
        <taxon>Glomerales</taxon>
        <taxon>Glomeraceae</taxon>
        <taxon>Glomus</taxon>
    </lineage>
</organism>
<accession>A0A397SQE1</accession>
<dbReference type="OrthoDB" id="10261027at2759"/>
<name>A0A397SQE1_9GLOM</name>
<keyword evidence="2" id="KW-1185">Reference proteome</keyword>
<dbReference type="AlphaFoldDB" id="A0A397SQE1"/>
<dbReference type="STRING" id="658196.A0A397SQE1"/>
<dbReference type="Gene3D" id="3.30.200.20">
    <property type="entry name" value="Phosphorylase Kinase, domain 1"/>
    <property type="match status" value="1"/>
</dbReference>
<protein>
    <recommendedName>
        <fullName evidence="3">Protein kinase domain-containing protein</fullName>
    </recommendedName>
</protein>
<gene>
    <name evidence="1" type="ORF">C1645_878239</name>
</gene>
<evidence type="ECO:0000313" key="1">
    <source>
        <dbReference type="EMBL" id="RIA87129.1"/>
    </source>
</evidence>
<dbReference type="InterPro" id="IPR011009">
    <property type="entry name" value="Kinase-like_dom_sf"/>
</dbReference>
<dbReference type="Proteomes" id="UP000265703">
    <property type="component" value="Unassembled WGS sequence"/>
</dbReference>